<evidence type="ECO:0000256" key="1">
    <source>
        <dbReference type="SAM" id="MobiDB-lite"/>
    </source>
</evidence>
<evidence type="ECO:0000313" key="3">
    <source>
        <dbReference type="Proteomes" id="UP000237000"/>
    </source>
</evidence>
<protein>
    <submittedName>
        <fullName evidence="2">Uncharacterized protein</fullName>
    </submittedName>
</protein>
<keyword evidence="3" id="KW-1185">Reference proteome</keyword>
<gene>
    <name evidence="2" type="ORF">TorRG33x02_325410</name>
</gene>
<feature type="compositionally biased region" description="Basic and acidic residues" evidence="1">
    <location>
        <begin position="9"/>
        <end position="24"/>
    </location>
</feature>
<proteinExistence type="predicted"/>
<reference evidence="3" key="1">
    <citation type="submission" date="2016-06" db="EMBL/GenBank/DDBJ databases">
        <title>Parallel loss of symbiosis genes in relatives of nitrogen-fixing non-legume Parasponia.</title>
        <authorList>
            <person name="Van Velzen R."/>
            <person name="Holmer R."/>
            <person name="Bu F."/>
            <person name="Rutten L."/>
            <person name="Van Zeijl A."/>
            <person name="Liu W."/>
            <person name="Santuari L."/>
            <person name="Cao Q."/>
            <person name="Sharma T."/>
            <person name="Shen D."/>
            <person name="Roswanjaya Y."/>
            <person name="Wardhani T."/>
            <person name="Kalhor M.S."/>
            <person name="Jansen J."/>
            <person name="Van den Hoogen J."/>
            <person name="Gungor B."/>
            <person name="Hartog M."/>
            <person name="Hontelez J."/>
            <person name="Verver J."/>
            <person name="Yang W.-C."/>
            <person name="Schijlen E."/>
            <person name="Repin R."/>
            <person name="Schilthuizen M."/>
            <person name="Schranz E."/>
            <person name="Heidstra R."/>
            <person name="Miyata K."/>
            <person name="Fedorova E."/>
            <person name="Kohlen W."/>
            <person name="Bisseling T."/>
            <person name="Smit S."/>
            <person name="Geurts R."/>
        </authorList>
    </citation>
    <scope>NUCLEOTIDE SEQUENCE [LARGE SCALE GENOMIC DNA]</scope>
    <source>
        <strain evidence="3">cv. RG33-2</strain>
    </source>
</reference>
<evidence type="ECO:0000313" key="2">
    <source>
        <dbReference type="EMBL" id="PON46641.1"/>
    </source>
</evidence>
<comment type="caution">
    <text evidence="2">The sequence shown here is derived from an EMBL/GenBank/DDBJ whole genome shotgun (WGS) entry which is preliminary data.</text>
</comment>
<dbReference type="AlphaFoldDB" id="A0A2P5BCZ4"/>
<organism evidence="2 3">
    <name type="scientific">Trema orientale</name>
    <name type="common">Charcoal tree</name>
    <name type="synonym">Celtis orientalis</name>
    <dbReference type="NCBI Taxonomy" id="63057"/>
    <lineage>
        <taxon>Eukaryota</taxon>
        <taxon>Viridiplantae</taxon>
        <taxon>Streptophyta</taxon>
        <taxon>Embryophyta</taxon>
        <taxon>Tracheophyta</taxon>
        <taxon>Spermatophyta</taxon>
        <taxon>Magnoliopsida</taxon>
        <taxon>eudicotyledons</taxon>
        <taxon>Gunneridae</taxon>
        <taxon>Pentapetalae</taxon>
        <taxon>rosids</taxon>
        <taxon>fabids</taxon>
        <taxon>Rosales</taxon>
        <taxon>Cannabaceae</taxon>
        <taxon>Trema</taxon>
    </lineage>
</organism>
<name>A0A2P5BCZ4_TREOI</name>
<accession>A0A2P5BCZ4</accession>
<sequence>MENSSAEMCGKKEKQGESGNEENHSGAWRAYTSGATIVTLAWKSEQKEDTKPVVVNIQVNNEIAMAKIVFFLFALGVDEIVE</sequence>
<feature type="region of interest" description="Disordered" evidence="1">
    <location>
        <begin position="1"/>
        <end position="26"/>
    </location>
</feature>
<dbReference type="Proteomes" id="UP000237000">
    <property type="component" value="Unassembled WGS sequence"/>
</dbReference>
<dbReference type="InParanoid" id="A0A2P5BCZ4"/>
<dbReference type="EMBL" id="JXTC01000550">
    <property type="protein sequence ID" value="PON46641.1"/>
    <property type="molecule type" value="Genomic_DNA"/>
</dbReference>